<evidence type="ECO:0000313" key="3">
    <source>
        <dbReference type="Proteomes" id="UP000789396"/>
    </source>
</evidence>
<feature type="region of interest" description="Disordered" evidence="1">
    <location>
        <begin position="87"/>
        <end position="157"/>
    </location>
</feature>
<protein>
    <submittedName>
        <fullName evidence="2">10369_t:CDS:1</fullName>
    </submittedName>
</protein>
<reference evidence="2" key="1">
    <citation type="submission" date="2021-06" db="EMBL/GenBank/DDBJ databases">
        <authorList>
            <person name="Kallberg Y."/>
            <person name="Tangrot J."/>
            <person name="Rosling A."/>
        </authorList>
    </citation>
    <scope>NUCLEOTIDE SEQUENCE</scope>
    <source>
        <strain evidence="2">IN212</strain>
    </source>
</reference>
<dbReference type="EMBL" id="CAJVPZ010006387">
    <property type="protein sequence ID" value="CAG8573027.1"/>
    <property type="molecule type" value="Genomic_DNA"/>
</dbReference>
<feature type="region of interest" description="Disordered" evidence="1">
    <location>
        <begin position="1"/>
        <end position="20"/>
    </location>
</feature>
<dbReference type="OrthoDB" id="2447629at2759"/>
<accession>A0A9N9BMC7</accession>
<name>A0A9N9BMC7_9GLOM</name>
<organism evidence="2 3">
    <name type="scientific">Racocetra fulgida</name>
    <dbReference type="NCBI Taxonomy" id="60492"/>
    <lineage>
        <taxon>Eukaryota</taxon>
        <taxon>Fungi</taxon>
        <taxon>Fungi incertae sedis</taxon>
        <taxon>Mucoromycota</taxon>
        <taxon>Glomeromycotina</taxon>
        <taxon>Glomeromycetes</taxon>
        <taxon>Diversisporales</taxon>
        <taxon>Gigasporaceae</taxon>
        <taxon>Racocetra</taxon>
    </lineage>
</organism>
<evidence type="ECO:0000256" key="1">
    <source>
        <dbReference type="SAM" id="MobiDB-lite"/>
    </source>
</evidence>
<feature type="compositionally biased region" description="Basic and acidic residues" evidence="1">
    <location>
        <begin position="254"/>
        <end position="271"/>
    </location>
</feature>
<feature type="region of interest" description="Disordered" evidence="1">
    <location>
        <begin position="28"/>
        <end position="56"/>
    </location>
</feature>
<proteinExistence type="predicted"/>
<feature type="compositionally biased region" description="Basic residues" evidence="1">
    <location>
        <begin position="91"/>
        <end position="103"/>
    </location>
</feature>
<dbReference type="Proteomes" id="UP000789396">
    <property type="component" value="Unassembled WGS sequence"/>
</dbReference>
<dbReference type="AlphaFoldDB" id="A0A9N9BMC7"/>
<feature type="compositionally biased region" description="Polar residues" evidence="1">
    <location>
        <begin position="105"/>
        <end position="129"/>
    </location>
</feature>
<comment type="caution">
    <text evidence="2">The sequence shown here is derived from an EMBL/GenBank/DDBJ whole genome shotgun (WGS) entry which is preliminary data.</text>
</comment>
<sequence>MEKESNCFSRLSTSDDGQKVVIRLNGTQSFGPFRKISKPPLEEPPPSTRVTSTSISVKHNPVPRSFQEIKGNPIMIKHETVWGNHTTHVQKSTHRVEHTHRPHPFTNQTSQSPCKINSSVNDRQPQSINRESKPSSSSKSTIDDKKRRQLAVKSKNSYKRDEDADVFSEDEFDEKKADQTLLKLVKKPSKKFKSGEYTWTEIKPYVVNMHFPRFRQYLKDKDIIAPNAMIFRCIKDLHISRRDVWLKKRRRERERRSDEKLRAVEPAESRSDGYVPYRMKT</sequence>
<gene>
    <name evidence="2" type="ORF">RFULGI_LOCUS5537</name>
</gene>
<evidence type="ECO:0000313" key="2">
    <source>
        <dbReference type="EMBL" id="CAG8573027.1"/>
    </source>
</evidence>
<feature type="region of interest" description="Disordered" evidence="1">
    <location>
        <begin position="250"/>
        <end position="272"/>
    </location>
</feature>
<keyword evidence="3" id="KW-1185">Reference proteome</keyword>
<feature type="compositionally biased region" description="Polar residues" evidence="1">
    <location>
        <begin position="1"/>
        <end position="15"/>
    </location>
</feature>